<feature type="transmembrane region" description="Helical" evidence="1">
    <location>
        <begin position="142"/>
        <end position="165"/>
    </location>
</feature>
<keyword evidence="1" id="KW-0812">Transmembrane</keyword>
<evidence type="ECO:0000313" key="4">
    <source>
        <dbReference type="Proteomes" id="UP000193067"/>
    </source>
</evidence>
<keyword evidence="2" id="KW-0732">Signal</keyword>
<gene>
    <name evidence="3" type="ORF">PYCCODRAFT_903408</name>
</gene>
<dbReference type="AlphaFoldDB" id="A0A1Y2ICH5"/>
<keyword evidence="1" id="KW-0472">Membrane</keyword>
<organism evidence="3 4">
    <name type="scientific">Trametes coccinea (strain BRFM310)</name>
    <name type="common">Pycnoporus coccineus</name>
    <dbReference type="NCBI Taxonomy" id="1353009"/>
    <lineage>
        <taxon>Eukaryota</taxon>
        <taxon>Fungi</taxon>
        <taxon>Dikarya</taxon>
        <taxon>Basidiomycota</taxon>
        <taxon>Agaricomycotina</taxon>
        <taxon>Agaricomycetes</taxon>
        <taxon>Polyporales</taxon>
        <taxon>Polyporaceae</taxon>
        <taxon>Trametes</taxon>
    </lineage>
</organism>
<name>A0A1Y2ICH5_TRAC3</name>
<reference evidence="3 4" key="1">
    <citation type="journal article" date="2015" name="Biotechnol. Biofuels">
        <title>Enhanced degradation of softwood versus hardwood by the white-rot fungus Pycnoporus coccineus.</title>
        <authorList>
            <person name="Couturier M."/>
            <person name="Navarro D."/>
            <person name="Chevret D."/>
            <person name="Henrissat B."/>
            <person name="Piumi F."/>
            <person name="Ruiz-Duenas F.J."/>
            <person name="Martinez A.T."/>
            <person name="Grigoriev I.V."/>
            <person name="Riley R."/>
            <person name="Lipzen A."/>
            <person name="Berrin J.G."/>
            <person name="Master E.R."/>
            <person name="Rosso M.N."/>
        </authorList>
    </citation>
    <scope>NUCLEOTIDE SEQUENCE [LARGE SCALE GENOMIC DNA]</scope>
    <source>
        <strain evidence="3 4">BRFM310</strain>
    </source>
</reference>
<dbReference type="OrthoDB" id="3265564at2759"/>
<sequence length="227" mass="22720">MFSFSTISVIATVALSAFTSAAPLQTRDLPSLPVVGDLSAVTGLTGSLPVVGDIVRRTDAPQGLAAIFTDAQNQLVAPTQQLKFATKQNATADALGGPIGEIKTILTNTVSLVQGLAGKPIEDILVSVDGTAKLTAAELAPILAGVITLVFEALGAVLTVLGGAVVPAVFSLLADVGALVGTLLAAVLALVGSVLGDLVAILVPLLSNVVPFILNLNVATIISLLGL</sequence>
<evidence type="ECO:0000256" key="1">
    <source>
        <dbReference type="SAM" id="Phobius"/>
    </source>
</evidence>
<evidence type="ECO:0000313" key="3">
    <source>
        <dbReference type="EMBL" id="OSC98845.1"/>
    </source>
</evidence>
<protein>
    <submittedName>
        <fullName evidence="3">Uncharacterized protein</fullName>
    </submittedName>
</protein>
<accession>A0A1Y2ICH5</accession>
<dbReference type="EMBL" id="KZ084133">
    <property type="protein sequence ID" value="OSC98845.1"/>
    <property type="molecule type" value="Genomic_DNA"/>
</dbReference>
<feature type="transmembrane region" description="Helical" evidence="1">
    <location>
        <begin position="172"/>
        <end position="195"/>
    </location>
</feature>
<evidence type="ECO:0000256" key="2">
    <source>
        <dbReference type="SAM" id="SignalP"/>
    </source>
</evidence>
<keyword evidence="1" id="KW-1133">Transmembrane helix</keyword>
<dbReference type="Proteomes" id="UP000193067">
    <property type="component" value="Unassembled WGS sequence"/>
</dbReference>
<feature type="signal peptide" evidence="2">
    <location>
        <begin position="1"/>
        <end position="21"/>
    </location>
</feature>
<proteinExistence type="predicted"/>
<keyword evidence="4" id="KW-1185">Reference proteome</keyword>
<feature type="transmembrane region" description="Helical" evidence="1">
    <location>
        <begin position="201"/>
        <end position="225"/>
    </location>
</feature>
<feature type="chain" id="PRO_5012056368" evidence="2">
    <location>
        <begin position="22"/>
        <end position="227"/>
    </location>
</feature>